<evidence type="ECO:0000256" key="3">
    <source>
        <dbReference type="RuleBase" id="RU003719"/>
    </source>
</evidence>
<evidence type="ECO:0000313" key="6">
    <source>
        <dbReference type="EMBL" id="SLM15494.1"/>
    </source>
</evidence>
<organism evidence="6">
    <name type="scientific">uncultured spirochete</name>
    <dbReference type="NCBI Taxonomy" id="156406"/>
    <lineage>
        <taxon>Bacteria</taxon>
        <taxon>Pseudomonadati</taxon>
        <taxon>Spirochaetota</taxon>
        <taxon>Spirochaetia</taxon>
        <taxon>Spirochaetales</taxon>
        <taxon>environmental samples</taxon>
    </lineage>
</organism>
<dbReference type="PANTHER" id="PTHR10996">
    <property type="entry name" value="2-HYDROXYACID DEHYDROGENASE-RELATED"/>
    <property type="match status" value="1"/>
</dbReference>
<dbReference type="Pfam" id="PF00389">
    <property type="entry name" value="2-Hacid_dh"/>
    <property type="match status" value="1"/>
</dbReference>
<gene>
    <name evidence="6" type="ORF">SPIROBIBN47_50027</name>
</gene>
<evidence type="ECO:0000259" key="5">
    <source>
        <dbReference type="Pfam" id="PF02826"/>
    </source>
</evidence>
<protein>
    <submittedName>
        <fullName evidence="6">D-isomer specific 2-hydroxyacid dehydrogenase NAD-binding protein</fullName>
    </submittedName>
</protein>
<dbReference type="InterPro" id="IPR036291">
    <property type="entry name" value="NAD(P)-bd_dom_sf"/>
</dbReference>
<evidence type="ECO:0000256" key="2">
    <source>
        <dbReference type="ARBA" id="ARBA00023027"/>
    </source>
</evidence>
<keyword evidence="1 3" id="KW-0560">Oxidoreductase</keyword>
<dbReference type="GO" id="GO:0030267">
    <property type="term" value="F:glyoxylate reductase (NADPH) activity"/>
    <property type="evidence" value="ECO:0007669"/>
    <property type="project" value="TreeGrafter"/>
</dbReference>
<dbReference type="GO" id="GO:0016618">
    <property type="term" value="F:hydroxypyruvate reductase [NAD(P)H] activity"/>
    <property type="evidence" value="ECO:0007669"/>
    <property type="project" value="TreeGrafter"/>
</dbReference>
<dbReference type="InterPro" id="IPR006139">
    <property type="entry name" value="D-isomer_2_OHA_DH_cat_dom"/>
</dbReference>
<dbReference type="EMBL" id="FWDM01000037">
    <property type="protein sequence ID" value="SLM15494.1"/>
    <property type="molecule type" value="Genomic_DNA"/>
</dbReference>
<accession>A0A3P3XLE5</accession>
<dbReference type="AlphaFoldDB" id="A0A3P3XLE5"/>
<dbReference type="CDD" id="cd12165">
    <property type="entry name" value="2-Hacid_dh_6"/>
    <property type="match status" value="1"/>
</dbReference>
<dbReference type="Pfam" id="PF02826">
    <property type="entry name" value="2-Hacid_dh_C"/>
    <property type="match status" value="1"/>
</dbReference>
<proteinExistence type="inferred from homology"/>
<comment type="similarity">
    <text evidence="3">Belongs to the D-isomer specific 2-hydroxyacid dehydrogenase family.</text>
</comment>
<keyword evidence="2" id="KW-0520">NAD</keyword>
<dbReference type="SUPFAM" id="SSF52283">
    <property type="entry name" value="Formate/glycerate dehydrogenase catalytic domain-like"/>
    <property type="match status" value="1"/>
</dbReference>
<feature type="domain" description="D-isomer specific 2-hydroxyacid dehydrogenase NAD-binding" evidence="5">
    <location>
        <begin position="102"/>
        <end position="288"/>
    </location>
</feature>
<dbReference type="Gene3D" id="3.40.50.720">
    <property type="entry name" value="NAD(P)-binding Rossmann-like Domain"/>
    <property type="match status" value="2"/>
</dbReference>
<dbReference type="SUPFAM" id="SSF51735">
    <property type="entry name" value="NAD(P)-binding Rossmann-fold domains"/>
    <property type="match status" value="1"/>
</dbReference>
<feature type="domain" description="D-isomer specific 2-hydroxyacid dehydrogenase catalytic" evidence="4">
    <location>
        <begin position="53"/>
        <end position="314"/>
    </location>
</feature>
<evidence type="ECO:0000256" key="1">
    <source>
        <dbReference type="ARBA" id="ARBA00023002"/>
    </source>
</evidence>
<dbReference type="InterPro" id="IPR006140">
    <property type="entry name" value="D-isomer_DH_NAD-bd"/>
</dbReference>
<dbReference type="GO" id="GO:0051287">
    <property type="term" value="F:NAD binding"/>
    <property type="evidence" value="ECO:0007669"/>
    <property type="project" value="InterPro"/>
</dbReference>
<dbReference type="InterPro" id="IPR050223">
    <property type="entry name" value="D-isomer_2-hydroxyacid_DH"/>
</dbReference>
<dbReference type="PANTHER" id="PTHR10996:SF178">
    <property type="entry name" value="2-HYDROXYACID DEHYDROGENASE YGL185C-RELATED"/>
    <property type="match status" value="1"/>
</dbReference>
<sequence>MKIGSFMPLNSVWGPAIKQLRDEFPQHAWLEGLKPESSEIGSLDAMIAGRIPLEVFERAHSLKTLFQPFTGVNHLPASLLLERNVEVYNVHSNAFDVAERALAMTLAFYGRLIEYHNDLRNEIWHGFWVNRGAEDNWDSIYGKTCAILGTGAIGVALAKLLKAFDCTVYGWRKSSTATVPEHFDAIFPTMREAIDAAEIVFIALPATAETEGLFSKEILAGMKGKFLVNVGRGSIVNEEGLYEALKNGILKGAAIDTWYTYPKTGVIGAPSRYPIHTLSNVILSPHVGGSTNQATRRAVDDTLKNIRAFLRTGKGIWRADLSRMY</sequence>
<reference evidence="6" key="1">
    <citation type="submission" date="2017-02" db="EMBL/GenBank/DDBJ databases">
        <authorList>
            <person name="Regsiter A."/>
            <person name="William W."/>
        </authorList>
    </citation>
    <scope>NUCLEOTIDE SEQUENCE</scope>
    <source>
        <strain evidence="6">Bib</strain>
    </source>
</reference>
<name>A0A3P3XLE5_9SPIR</name>
<evidence type="ECO:0000259" key="4">
    <source>
        <dbReference type="Pfam" id="PF00389"/>
    </source>
</evidence>
<dbReference type="GO" id="GO:0005829">
    <property type="term" value="C:cytosol"/>
    <property type="evidence" value="ECO:0007669"/>
    <property type="project" value="TreeGrafter"/>
</dbReference>